<dbReference type="GO" id="GO:0009306">
    <property type="term" value="P:protein secretion"/>
    <property type="evidence" value="ECO:0007669"/>
    <property type="project" value="InterPro"/>
</dbReference>
<reference evidence="8" key="1">
    <citation type="submission" date="2021-04" db="EMBL/GenBank/DDBJ databases">
        <title>Phylogenetic analysis of Acidobacteriaceae.</title>
        <authorList>
            <person name="Qiu L."/>
            <person name="Zhang Q."/>
        </authorList>
    </citation>
    <scope>NUCLEOTIDE SEQUENCE</scope>
    <source>
        <strain evidence="8">DSM 25168</strain>
    </source>
</reference>
<dbReference type="Proteomes" id="UP001059380">
    <property type="component" value="Chromosome"/>
</dbReference>
<proteinExistence type="predicted"/>
<feature type="region of interest" description="Disordered" evidence="5">
    <location>
        <begin position="1"/>
        <end position="24"/>
    </location>
</feature>
<dbReference type="InterPro" id="IPR007452">
    <property type="entry name" value="TamB_C"/>
</dbReference>
<name>A0A9J7BLG3_9BACT</name>
<dbReference type="EMBL" id="CP093313">
    <property type="protein sequence ID" value="UWZ83487.1"/>
    <property type="molecule type" value="Genomic_DNA"/>
</dbReference>
<evidence type="ECO:0000256" key="2">
    <source>
        <dbReference type="ARBA" id="ARBA00022692"/>
    </source>
</evidence>
<evidence type="ECO:0000313" key="9">
    <source>
        <dbReference type="Proteomes" id="UP001059380"/>
    </source>
</evidence>
<dbReference type="KEGG" id="orp:MOP44_23340"/>
<sequence>MSTARPLFQPEPPPDPNRNRQRPPLKVWQPSHRLRKVFAWISGITFLLTILIAVIVAVLLHSQKFHRYIITKVQSAAADSLGTRLDLQNFALSFNPLGLDIYGVTLHGAAPYPNIPVLQLQHAHVGVRIVSFLQRKWYLSDVQLDHPVVEVFVDKHGVSNIPKPKPSNSKSNTTIWDLGIRHTVLDKGEIYYNAQATPLSANLYNLDLRAAFDASRTVYSGELKYENGRIIFGTYQPFDHNLDAQFDASPTTFQLHRVQLTSNSVQANIVATATNFSSPHVDAKYEVDVNGGQLAKLLNSPSVPQGLIRATGSATYQQVANEPAMQNLVINGDLASKQLLVNSPQLRTPINNLSAHYSLAHGNAVLHDFSAGVLGGQVTAHGAMNGLGSDSPKNEMVATVHNVSLSEADRAALQRALPASMKQIAVSGTLNANAQATWGKNISDMVAKVDASVHGEAAGSPVLAATTVGPDGKPQPTQVPIDAEIHATYTGANQSIALNHSYVRTPQSTINLNGALGSHSSMALHLHFANLNEIAGIINMLNPPKPGQSGQPATAPLALAGSADFNGQLSGSTSAPHITGEFVAHDLQVMGSNWKLIRTGIDASPSQAKLINADLEPLPKGHIGLNASVGLHKWAFTKTSPLQVQLDGSQLDIASLTKVAGQQNLPVSGTLNTHLNLHGSEENPIGNGNLSITGANAYNEPINSVQVNFGGTGDQAKADLSIKLPAGSIQGNVSVRPKEKTYTAQLTSSGIDIQKLETVKAKNLDAAGTVAINASGQGTFDNPQLAASIQVPSLTIQKQQVANIKLDANVANHVATAVLTSAALNTNIQAKARVNLTGDYETDATLDTQNIPLQPIVALYSPANASTLSGATEVHATVHGPAKNKNLLEAHVTIPYLNVNYNNAIQLASAAPIHADYKNNVVTLQHSAIKGTDTNLEFEGSVPVDKGPMSLLLKGNVDLAIAQIFDPDVRTGGQIRFNIDSHGAVSAQDIGGEIDIVNASYASADTPVGLQNGNGVLKLTTDRINIQSFKGTVGGGEVTASGGVAYRPTVQFDLGMAAKGIRLLYPQGLREAIDANIHLAGTTENAVLGGNVDLTNISFTPAFDLTSFIGQFGGTAPAPPTVGGVTQNIHLNLAVRSTNNIALASRTLSVNGSANLQVRGTADNPAILGRVNLTGGDMILNNNRYILNGGTIQFVNPSETQPVVNVSVGTTIQQYNLTMRFQGPTDQMRTQYTSDPALPEADIIHLLAFGSTTEAADNAPAATPNQMAESLVANQVASQVTSRFAKVAGISQLSISPVLGNANGQQSGANITIQQRVTGNLFVTFSTNTADGTETVQGQYKISPKVSLSATRPPNGGFGVDALIKKKF</sequence>
<feature type="transmembrane region" description="Helical" evidence="6">
    <location>
        <begin position="37"/>
        <end position="60"/>
    </location>
</feature>
<accession>A0A9J7BLG3</accession>
<dbReference type="GO" id="GO:0005886">
    <property type="term" value="C:plasma membrane"/>
    <property type="evidence" value="ECO:0007669"/>
    <property type="project" value="InterPro"/>
</dbReference>
<keyword evidence="4 6" id="KW-0472">Membrane</keyword>
<feature type="domain" description="Translocation and assembly module TamB C-terminal" evidence="7">
    <location>
        <begin position="1029"/>
        <end position="1355"/>
    </location>
</feature>
<keyword evidence="3 6" id="KW-1133">Transmembrane helix</keyword>
<comment type="subcellular location">
    <subcellularLocation>
        <location evidence="1">Membrane</location>
        <topology evidence="1">Single-pass membrane protein</topology>
    </subcellularLocation>
</comment>
<protein>
    <submittedName>
        <fullName evidence="8">Translocation/assembly module TamB domain-containing protein</fullName>
    </submittedName>
</protein>
<keyword evidence="2 6" id="KW-0812">Transmembrane</keyword>
<evidence type="ECO:0000256" key="3">
    <source>
        <dbReference type="ARBA" id="ARBA00022989"/>
    </source>
</evidence>
<dbReference type="PANTHER" id="PTHR30441">
    <property type="entry name" value="DUF748 DOMAIN-CONTAINING PROTEIN"/>
    <property type="match status" value="1"/>
</dbReference>
<dbReference type="GO" id="GO:0090313">
    <property type="term" value="P:regulation of protein targeting to membrane"/>
    <property type="evidence" value="ECO:0007669"/>
    <property type="project" value="TreeGrafter"/>
</dbReference>
<dbReference type="InterPro" id="IPR052894">
    <property type="entry name" value="AsmA-related"/>
</dbReference>
<organism evidence="8 9">
    <name type="scientific">Occallatibacter riparius</name>
    <dbReference type="NCBI Taxonomy" id="1002689"/>
    <lineage>
        <taxon>Bacteria</taxon>
        <taxon>Pseudomonadati</taxon>
        <taxon>Acidobacteriota</taxon>
        <taxon>Terriglobia</taxon>
        <taxon>Terriglobales</taxon>
        <taxon>Acidobacteriaceae</taxon>
        <taxon>Occallatibacter</taxon>
    </lineage>
</organism>
<evidence type="ECO:0000256" key="6">
    <source>
        <dbReference type="SAM" id="Phobius"/>
    </source>
</evidence>
<gene>
    <name evidence="8" type="ORF">MOP44_23340</name>
</gene>
<keyword evidence="9" id="KW-1185">Reference proteome</keyword>
<dbReference type="Pfam" id="PF04357">
    <property type="entry name" value="TamB"/>
    <property type="match status" value="1"/>
</dbReference>
<evidence type="ECO:0000256" key="1">
    <source>
        <dbReference type="ARBA" id="ARBA00004167"/>
    </source>
</evidence>
<evidence type="ECO:0000259" key="7">
    <source>
        <dbReference type="Pfam" id="PF04357"/>
    </source>
</evidence>
<dbReference type="RefSeq" id="WP_260792822.1">
    <property type="nucleotide sequence ID" value="NZ_CP093313.1"/>
</dbReference>
<evidence type="ECO:0000313" key="8">
    <source>
        <dbReference type="EMBL" id="UWZ83487.1"/>
    </source>
</evidence>
<evidence type="ECO:0000256" key="4">
    <source>
        <dbReference type="ARBA" id="ARBA00023136"/>
    </source>
</evidence>
<evidence type="ECO:0000256" key="5">
    <source>
        <dbReference type="SAM" id="MobiDB-lite"/>
    </source>
</evidence>
<dbReference type="PANTHER" id="PTHR30441:SF4">
    <property type="entry name" value="PROTEIN ASMA"/>
    <property type="match status" value="1"/>
</dbReference>